<dbReference type="InterPro" id="IPR050953">
    <property type="entry name" value="N4_N6_ade-DNA_methylase"/>
</dbReference>
<dbReference type="PRINTS" id="PR00507">
    <property type="entry name" value="N12N6MTFRASE"/>
</dbReference>
<dbReference type="Gene3D" id="3.40.50.150">
    <property type="entry name" value="Vaccinia Virus protein VP39"/>
    <property type="match status" value="2"/>
</dbReference>
<comment type="catalytic activity">
    <reaction evidence="7">
        <text>a 2'-deoxyadenosine in DNA + S-adenosyl-L-methionine = an N(6)-methyl-2'-deoxyadenosine in DNA + S-adenosyl-L-homocysteine + H(+)</text>
        <dbReference type="Rhea" id="RHEA:15197"/>
        <dbReference type="Rhea" id="RHEA-COMP:12418"/>
        <dbReference type="Rhea" id="RHEA-COMP:12419"/>
        <dbReference type="ChEBI" id="CHEBI:15378"/>
        <dbReference type="ChEBI" id="CHEBI:57856"/>
        <dbReference type="ChEBI" id="CHEBI:59789"/>
        <dbReference type="ChEBI" id="CHEBI:90615"/>
        <dbReference type="ChEBI" id="CHEBI:90616"/>
        <dbReference type="EC" id="2.1.1.72"/>
    </reaction>
</comment>
<keyword evidence="4" id="KW-0949">S-adenosyl-L-methionine</keyword>
<sequence length="1282" mass="149778">MTALVQLFADAINNRNLFSNHYLENQINSTVEWEKDEHVSAFKEIKKIYDTEIAFVEYLNESQLEKRFFRRVFQIILPNFEVQETTKTKDFPDYAFFPDEESLNNAHRTKGTKSFYNGSLAIGEVKKWNAELDRFGKNRHDKRRNPSFQIWLYLHETEPVWGILSNGHKWRLYYRDKPLDVYYEIDLAAIIEKKDLNSFKYFYYFFRKEAFLPNEEGRVFLENVLKGSAEYAREIGDNLKENVYRAMKKISEGFFHWHENNLDYHDPVIRELGQKNTMILLYRLLFLLYAEGKGLLDLKNEVYCESHSFYRIKKEVAERRDGSERHYYLPTSTTLWSSLKNLFRLIDKGSKSLGIDDIIHVPAYNGGLFDPGKTPFLETWDIGDRFLADATDFLSRSSVPDNSHQVAQSRRSHRNGDDLGFVDYSTLEIRHLGSIYEGLLEYRLKVAEEDLVVTGGKARKWVSLEEFNVAKKKKKSFDEFKEFDKIRRDELYLATDKGERKATGSYYTPDYIVNYIVENTISPVVAEKWREAKESHSRFTDATLSVKVLDPAMGSGHFLVGAVEFLARKLMEAAQKDIEAGLVEDDGHFTNDWARREAVSHCIYGVDLNELAVELAKVSLWLTSISKDKPLSFLDHRLKQGNSLIGANLEDLPWHPSKRGVKNQRRLDIPEGFIKKLVDTMSSIESLDDDSLVNVKKKEEIFEKCRTTREYDMIKTLADVRTSIYFGNEIDEGRYGKYSGDAFWSSESEWTERREKWFAQKGREIAENKKFFHWELEFPEIFFKGGALKENPGWDCVIGNPPYVRMTTMEKPDFDYLETNYISATGHYDIYVMFIEKSSSLINNCGYLGFITPHKFFQGEYGRGIRKYLTKTCQIKQIVDFGDRQIFESATSYTCLLFIMKKMLDEVEYIKLGSDRDPKICLHVLNKESICKIPFNSLSDKPWNFHIGGIQNLLDKMDNISIKLNDVSEKIFQGTATTADPIYIVPLIKESEKDLSIVYSKHLRKLIELEHKILRPMLKGQDIKRFDIVETNTHFIFPYDLIHNKAIGITPDNMERFYPKTLAYLTESKEKLDGRENGKMKERSDWYLYSQEHNLADFENPKILTQVLSNHSSFTFDKEGKYYFVGGGNAGGYGIRLKDNNISNYYFILSLLNSRVLEFYLKQISTTFRGGYFSFARRFIKHLPIRRINFTTLPEERTALADSLKSRYNANEFDKIIQLVEECLPKDAEGNFLTDEEKSDVVHDLLAYLAERMIEMNKEKNKEMKGFLEWFEGDRREDRDSD</sequence>
<dbReference type="InterPro" id="IPR011639">
    <property type="entry name" value="MethylTrfase_TaqI-like_dom"/>
</dbReference>
<proteinExistence type="predicted"/>
<evidence type="ECO:0000256" key="4">
    <source>
        <dbReference type="ARBA" id="ARBA00022691"/>
    </source>
</evidence>
<evidence type="ECO:0000256" key="2">
    <source>
        <dbReference type="ARBA" id="ARBA00022603"/>
    </source>
</evidence>
<dbReference type="PANTHER" id="PTHR33841">
    <property type="entry name" value="DNA METHYLTRANSFERASE YEEA-RELATED"/>
    <property type="match status" value="1"/>
</dbReference>
<dbReference type="GO" id="GO:0009007">
    <property type="term" value="F:site-specific DNA-methyltransferase (adenine-specific) activity"/>
    <property type="evidence" value="ECO:0007669"/>
    <property type="project" value="UniProtKB-EC"/>
</dbReference>
<dbReference type="InterPro" id="IPR002052">
    <property type="entry name" value="DNA_methylase_N6_adenine_CS"/>
</dbReference>
<dbReference type="InterPro" id="IPR025931">
    <property type="entry name" value="TaqI_C"/>
</dbReference>
<dbReference type="Pfam" id="PF12950">
    <property type="entry name" value="TaqI_C"/>
    <property type="match status" value="1"/>
</dbReference>
<dbReference type="GO" id="GO:0003677">
    <property type="term" value="F:DNA binding"/>
    <property type="evidence" value="ECO:0007669"/>
    <property type="project" value="UniProtKB-KW"/>
</dbReference>
<evidence type="ECO:0000259" key="8">
    <source>
        <dbReference type="Pfam" id="PF07669"/>
    </source>
</evidence>
<evidence type="ECO:0000256" key="5">
    <source>
        <dbReference type="ARBA" id="ARBA00022747"/>
    </source>
</evidence>
<evidence type="ECO:0000313" key="11">
    <source>
        <dbReference type="Proteomes" id="UP000612009"/>
    </source>
</evidence>
<evidence type="ECO:0000256" key="7">
    <source>
        <dbReference type="ARBA" id="ARBA00047942"/>
    </source>
</evidence>
<dbReference type="PANTHER" id="PTHR33841:SF1">
    <property type="entry name" value="DNA METHYLTRANSFERASE A"/>
    <property type="match status" value="1"/>
</dbReference>
<accession>A0A811T375</accession>
<keyword evidence="2 10" id="KW-0489">Methyltransferase</keyword>
<organism evidence="10 11">
    <name type="scientific">Candidatus Argoarchaeum ethanivorans</name>
    <dbReference type="NCBI Taxonomy" id="2608793"/>
    <lineage>
        <taxon>Archaea</taxon>
        <taxon>Methanobacteriati</taxon>
        <taxon>Methanobacteriota</taxon>
        <taxon>Stenosarchaea group</taxon>
        <taxon>Methanomicrobia</taxon>
        <taxon>Methanosarcinales</taxon>
        <taxon>Methanosarcinales incertae sedis</taxon>
        <taxon>GOM Arc I cluster</taxon>
        <taxon>Candidatus Argoarchaeum</taxon>
    </lineage>
</organism>
<comment type="caution">
    <text evidence="10">The sequence shown here is derived from an EMBL/GenBank/DDBJ whole genome shotgun (WGS) entry which is preliminary data.</text>
</comment>
<evidence type="ECO:0000259" key="9">
    <source>
        <dbReference type="Pfam" id="PF12950"/>
    </source>
</evidence>
<dbReference type="EC" id="2.1.1.72" evidence="1"/>
<name>A0A811T375_9EURY</name>
<evidence type="ECO:0000313" key="10">
    <source>
        <dbReference type="EMBL" id="CAD6491706.1"/>
    </source>
</evidence>
<feature type="domain" description="TaqI-like C-terminal specificity" evidence="9">
    <location>
        <begin position="1016"/>
        <end position="1185"/>
    </location>
</feature>
<evidence type="ECO:0000256" key="3">
    <source>
        <dbReference type="ARBA" id="ARBA00022679"/>
    </source>
</evidence>
<dbReference type="InterPro" id="IPR029063">
    <property type="entry name" value="SAM-dependent_MTases_sf"/>
</dbReference>
<dbReference type="Pfam" id="PF07669">
    <property type="entry name" value="Eco57I"/>
    <property type="match status" value="1"/>
</dbReference>
<keyword evidence="6" id="KW-0238">DNA-binding</keyword>
<evidence type="ECO:0000256" key="1">
    <source>
        <dbReference type="ARBA" id="ARBA00011900"/>
    </source>
</evidence>
<keyword evidence="5" id="KW-0680">Restriction system</keyword>
<dbReference type="GO" id="GO:0009307">
    <property type="term" value="P:DNA restriction-modification system"/>
    <property type="evidence" value="ECO:0007669"/>
    <property type="project" value="UniProtKB-KW"/>
</dbReference>
<gene>
    <name evidence="10" type="ORF">LAKADJCE_00166</name>
</gene>
<keyword evidence="3" id="KW-0808">Transferase</keyword>
<dbReference type="GO" id="GO:0032259">
    <property type="term" value="P:methylation"/>
    <property type="evidence" value="ECO:0007669"/>
    <property type="project" value="UniProtKB-KW"/>
</dbReference>
<evidence type="ECO:0000256" key="6">
    <source>
        <dbReference type="ARBA" id="ARBA00023125"/>
    </source>
</evidence>
<reference evidence="10" key="1">
    <citation type="submission" date="2020-10" db="EMBL/GenBank/DDBJ databases">
        <authorList>
            <person name="Hahn C.J."/>
            <person name="Laso-Perez R."/>
            <person name="Vulcano F."/>
            <person name="Vaziourakis K.-M."/>
            <person name="Stokke R."/>
            <person name="Steen I.H."/>
            <person name="Teske A."/>
            <person name="Boetius A."/>
            <person name="Liebeke M."/>
            <person name="Amann R."/>
            <person name="Knittel K."/>
        </authorList>
    </citation>
    <scope>NUCLEOTIDE SEQUENCE</scope>
    <source>
        <strain evidence="10">Gfbio:e3339647-f889-4370-9287-4fb5cb688e4c:AG392J18_GoMArc1</strain>
    </source>
</reference>
<dbReference type="Proteomes" id="UP000612009">
    <property type="component" value="Unassembled WGS sequence"/>
</dbReference>
<dbReference type="PROSITE" id="PS00092">
    <property type="entry name" value="N6_MTASE"/>
    <property type="match status" value="1"/>
</dbReference>
<protein>
    <recommendedName>
        <fullName evidence="1">site-specific DNA-methyltransferase (adenine-specific)</fullName>
        <ecNumber evidence="1">2.1.1.72</ecNumber>
    </recommendedName>
</protein>
<dbReference type="SUPFAM" id="SSF53335">
    <property type="entry name" value="S-adenosyl-L-methionine-dependent methyltransferases"/>
    <property type="match status" value="1"/>
</dbReference>
<feature type="domain" description="Type II methyltransferase M.TaqI-like" evidence="8">
    <location>
        <begin position="601"/>
        <end position="887"/>
    </location>
</feature>
<dbReference type="EMBL" id="CAJHIR010000006">
    <property type="protein sequence ID" value="CAD6491706.1"/>
    <property type="molecule type" value="Genomic_DNA"/>
</dbReference>